<protein>
    <submittedName>
        <fullName evidence="2">Uncharacterized protein</fullName>
    </submittedName>
</protein>
<gene>
    <name evidence="2" type="ORF">S01H1_59689</name>
</gene>
<accession>X0VA43</accession>
<evidence type="ECO:0000313" key="2">
    <source>
        <dbReference type="EMBL" id="GAG15115.1"/>
    </source>
</evidence>
<reference evidence="2" key="1">
    <citation type="journal article" date="2014" name="Front. Microbiol.">
        <title>High frequency of phylogenetically diverse reductive dehalogenase-homologous genes in deep subseafloor sedimentary metagenomes.</title>
        <authorList>
            <person name="Kawai M."/>
            <person name="Futagami T."/>
            <person name="Toyoda A."/>
            <person name="Takaki Y."/>
            <person name="Nishi S."/>
            <person name="Hori S."/>
            <person name="Arai W."/>
            <person name="Tsubouchi T."/>
            <person name="Morono Y."/>
            <person name="Uchiyama I."/>
            <person name="Ito T."/>
            <person name="Fujiyama A."/>
            <person name="Inagaki F."/>
            <person name="Takami H."/>
        </authorList>
    </citation>
    <scope>NUCLEOTIDE SEQUENCE</scope>
    <source>
        <strain evidence="2">Expedition CK06-06</strain>
    </source>
</reference>
<name>X0VA43_9ZZZZ</name>
<organism evidence="2">
    <name type="scientific">marine sediment metagenome</name>
    <dbReference type="NCBI Taxonomy" id="412755"/>
    <lineage>
        <taxon>unclassified sequences</taxon>
        <taxon>metagenomes</taxon>
        <taxon>ecological metagenomes</taxon>
    </lineage>
</organism>
<feature type="compositionally biased region" description="Gly residues" evidence="1">
    <location>
        <begin position="1"/>
        <end position="11"/>
    </location>
</feature>
<feature type="non-terminal residue" evidence="2">
    <location>
        <position position="1"/>
    </location>
</feature>
<evidence type="ECO:0000256" key="1">
    <source>
        <dbReference type="SAM" id="MobiDB-lite"/>
    </source>
</evidence>
<dbReference type="AlphaFoldDB" id="X0VA43"/>
<dbReference type="EMBL" id="BARS01039053">
    <property type="protein sequence ID" value="GAG15115.1"/>
    <property type="molecule type" value="Genomic_DNA"/>
</dbReference>
<sequence>GVTGVTPGGGPRIRDPLEGAGSQLTRAEEVRAIL</sequence>
<proteinExistence type="predicted"/>
<feature type="region of interest" description="Disordered" evidence="1">
    <location>
        <begin position="1"/>
        <end position="34"/>
    </location>
</feature>
<comment type="caution">
    <text evidence="2">The sequence shown here is derived from an EMBL/GenBank/DDBJ whole genome shotgun (WGS) entry which is preliminary data.</text>
</comment>